<evidence type="ECO:0000256" key="1">
    <source>
        <dbReference type="ARBA" id="ARBA00004173"/>
    </source>
</evidence>
<proteinExistence type="predicted"/>
<protein>
    <recommendedName>
        <fullName evidence="6">Mitochondrial zinc maintenance protein 1, mitochondrial</fullName>
    </recommendedName>
</protein>
<keyword evidence="2" id="KW-0496">Mitochondrion</keyword>
<evidence type="ECO:0000256" key="3">
    <source>
        <dbReference type="SAM" id="MobiDB-lite"/>
    </source>
</evidence>
<dbReference type="CDD" id="cd20268">
    <property type="entry name" value="Complex1_LYR_SDHAF1_LYRM8"/>
    <property type="match status" value="1"/>
</dbReference>
<organism evidence="4 5">
    <name type="scientific">Cryptococcus bacillisporus CA1873</name>
    <dbReference type="NCBI Taxonomy" id="1296111"/>
    <lineage>
        <taxon>Eukaryota</taxon>
        <taxon>Fungi</taxon>
        <taxon>Dikarya</taxon>
        <taxon>Basidiomycota</taxon>
        <taxon>Agaricomycotina</taxon>
        <taxon>Tremellomycetes</taxon>
        <taxon>Tremellales</taxon>
        <taxon>Cryptococcaceae</taxon>
        <taxon>Cryptococcus</taxon>
        <taxon>Cryptococcus gattii species complex</taxon>
    </lineage>
</organism>
<reference evidence="4 5" key="1">
    <citation type="submission" date="2015-01" db="EMBL/GenBank/DDBJ databases">
        <title>The Genome Sequence of Cryptococcus gattii CA1873.</title>
        <authorList>
            <consortium name="The Broad Institute Genomics Platform"/>
            <person name="Cuomo C."/>
            <person name="Litvintseva A."/>
            <person name="Chen Y."/>
            <person name="Heitman J."/>
            <person name="Sun S."/>
            <person name="Springer D."/>
            <person name="Dromer F."/>
            <person name="Young S."/>
            <person name="Zeng Q."/>
            <person name="Gargeya S."/>
            <person name="Abouelleil A."/>
            <person name="Alvarado L."/>
            <person name="Chapman S.B."/>
            <person name="Gainer-Dewar J."/>
            <person name="Goldberg J."/>
            <person name="Griggs A."/>
            <person name="Gujja S."/>
            <person name="Hansen M."/>
            <person name="Howarth C."/>
            <person name="Imamovic A."/>
            <person name="Larimer J."/>
            <person name="Murphy C."/>
            <person name="Naylor J."/>
            <person name="Pearson M."/>
            <person name="Priest M."/>
            <person name="Roberts A."/>
            <person name="Saif S."/>
            <person name="Shea T."/>
            <person name="Sykes S."/>
            <person name="Wortman J."/>
            <person name="Nusbaum C."/>
            <person name="Birren B."/>
        </authorList>
    </citation>
    <scope>NUCLEOTIDE SEQUENCE [LARGE SCALE GENOMIC DNA]</scope>
    <source>
        <strain evidence="4 5">CA1873</strain>
    </source>
</reference>
<dbReference type="EMBL" id="KN848894">
    <property type="protein sequence ID" value="KIR64075.1"/>
    <property type="molecule type" value="Genomic_DNA"/>
</dbReference>
<evidence type="ECO:0000313" key="4">
    <source>
        <dbReference type="EMBL" id="KIR64075.1"/>
    </source>
</evidence>
<gene>
    <name evidence="4" type="ORF">I314_02858</name>
</gene>
<name>A0ABR5BCN7_CRYGA</name>
<evidence type="ECO:0000313" key="5">
    <source>
        <dbReference type="Proteomes" id="UP000053800"/>
    </source>
</evidence>
<dbReference type="InterPro" id="IPR045295">
    <property type="entry name" value="Complex1_LYR_SDHAF1_LYRM8"/>
</dbReference>
<feature type="region of interest" description="Disordered" evidence="3">
    <location>
        <begin position="95"/>
        <end position="129"/>
    </location>
</feature>
<feature type="compositionally biased region" description="Basic and acidic residues" evidence="3">
    <location>
        <begin position="95"/>
        <end position="104"/>
    </location>
</feature>
<accession>A0ABR5BCN7</accession>
<evidence type="ECO:0000256" key="2">
    <source>
        <dbReference type="ARBA" id="ARBA00023128"/>
    </source>
</evidence>
<dbReference type="Proteomes" id="UP000053800">
    <property type="component" value="Unassembled WGS sequence"/>
</dbReference>
<evidence type="ECO:0008006" key="6">
    <source>
        <dbReference type="Google" id="ProtNLM"/>
    </source>
</evidence>
<keyword evidence="5" id="KW-1185">Reference proteome</keyword>
<sequence>MVKSGLQQDVINLYRKGMRIALSKPAQIRPAFALHLRYNFRNPPLKQRDYVAIEHQLRKMSKTLEMLSEPSVQKISVSEEMEAWWAKEISRVRSRDVKKEKGNDQVKQTNAQGQESYQFGGRLPGHGGT</sequence>
<comment type="subcellular location">
    <subcellularLocation>
        <location evidence="1">Mitochondrion</location>
    </subcellularLocation>
</comment>
<feature type="compositionally biased region" description="Polar residues" evidence="3">
    <location>
        <begin position="105"/>
        <end position="117"/>
    </location>
</feature>